<sequence length="425" mass="45304">MASGCSDTVISTNQLITYCDYPLWSPPLLDSQFSTSPGKIELRNINGDIPSQAFSGLYNTGGFSGIPQISLDCGFTETQRLTLHNDSLTPNLVWVESMLITFCVSMVIEDSAFAAMTGLQKLSILGGNFSSISPTAFAGMTNLTTLELLSDIPAGLPVGLFDDLTELKILDMSDAKINSLPAGVFNNLKQLETLKLIGNGLTSLPERALLPLLSLTSLSLENNAWTCDCDLQWLGSFLYDTGLATAKCGSPAAFAGFDLSRSLASLTCVPTTTTTTTVTTATTRTAAALTTVAAIAQETSADDKWWRYGIAGGASLALVVALVALGGCCYYRNQISDLKRKAIDTGPLHATTLANNTYATPKKSEPRPKVNTVSGVTTVGKQPPPYTGSQLAAKVIPATQTRRHNAWDNYPTTMNECNNMLLTCY</sequence>
<gene>
    <name evidence="7" type="ORF">DPMN_160674</name>
</gene>
<dbReference type="InterPro" id="IPR000483">
    <property type="entry name" value="Cys-rich_flank_reg_C"/>
</dbReference>
<evidence type="ECO:0000256" key="5">
    <source>
        <dbReference type="SAM" id="Phobius"/>
    </source>
</evidence>
<dbReference type="SMART" id="SM00369">
    <property type="entry name" value="LRR_TYP"/>
    <property type="match status" value="3"/>
</dbReference>
<feature type="domain" description="LRRCT" evidence="6">
    <location>
        <begin position="223"/>
        <end position="269"/>
    </location>
</feature>
<evidence type="ECO:0000256" key="2">
    <source>
        <dbReference type="ARBA" id="ARBA00022729"/>
    </source>
</evidence>
<keyword evidence="5" id="KW-1133">Transmembrane helix</keyword>
<dbReference type="Pfam" id="PF13855">
    <property type="entry name" value="LRR_8"/>
    <property type="match status" value="1"/>
</dbReference>
<accession>A0A9D4EMN3</accession>
<reference evidence="7" key="1">
    <citation type="journal article" date="2019" name="bioRxiv">
        <title>The Genome of the Zebra Mussel, Dreissena polymorpha: A Resource for Invasive Species Research.</title>
        <authorList>
            <person name="McCartney M.A."/>
            <person name="Auch B."/>
            <person name="Kono T."/>
            <person name="Mallez S."/>
            <person name="Zhang Y."/>
            <person name="Obille A."/>
            <person name="Becker A."/>
            <person name="Abrahante J.E."/>
            <person name="Garbe J."/>
            <person name="Badalamenti J.P."/>
            <person name="Herman A."/>
            <person name="Mangelson H."/>
            <person name="Liachko I."/>
            <person name="Sullivan S."/>
            <person name="Sone E.D."/>
            <person name="Koren S."/>
            <person name="Silverstein K.A.T."/>
            <person name="Beckman K.B."/>
            <person name="Gohl D.M."/>
        </authorList>
    </citation>
    <scope>NUCLEOTIDE SEQUENCE</scope>
    <source>
        <strain evidence="7">Duluth1</strain>
        <tissue evidence="7">Whole animal</tissue>
    </source>
</reference>
<evidence type="ECO:0000313" key="8">
    <source>
        <dbReference type="Proteomes" id="UP000828390"/>
    </source>
</evidence>
<keyword evidence="1" id="KW-0433">Leucine-rich repeat</keyword>
<evidence type="ECO:0000256" key="4">
    <source>
        <dbReference type="SAM" id="MobiDB-lite"/>
    </source>
</evidence>
<keyword evidence="2" id="KW-0732">Signal</keyword>
<reference evidence="7" key="2">
    <citation type="submission" date="2020-11" db="EMBL/GenBank/DDBJ databases">
        <authorList>
            <person name="McCartney M.A."/>
            <person name="Auch B."/>
            <person name="Kono T."/>
            <person name="Mallez S."/>
            <person name="Becker A."/>
            <person name="Gohl D.M."/>
            <person name="Silverstein K.A.T."/>
            <person name="Koren S."/>
            <person name="Bechman K.B."/>
            <person name="Herman A."/>
            <person name="Abrahante J.E."/>
            <person name="Garbe J."/>
        </authorList>
    </citation>
    <scope>NUCLEOTIDE SEQUENCE</scope>
    <source>
        <strain evidence="7">Duluth1</strain>
        <tissue evidence="7">Whole animal</tissue>
    </source>
</reference>
<keyword evidence="5" id="KW-0472">Membrane</keyword>
<dbReference type="EMBL" id="JAIWYP010000008">
    <property type="protein sequence ID" value="KAH3782755.1"/>
    <property type="molecule type" value="Genomic_DNA"/>
</dbReference>
<dbReference type="PANTHER" id="PTHR24366">
    <property type="entry name" value="IG(IMMUNOGLOBULIN) AND LRR(LEUCINE RICH REPEAT) DOMAINS"/>
    <property type="match status" value="1"/>
</dbReference>
<dbReference type="PANTHER" id="PTHR24366:SF96">
    <property type="entry name" value="LEUCINE RICH REPEAT CONTAINING 53"/>
    <property type="match status" value="1"/>
</dbReference>
<keyword evidence="3" id="KW-0677">Repeat</keyword>
<dbReference type="InterPro" id="IPR003591">
    <property type="entry name" value="Leu-rich_rpt_typical-subtyp"/>
</dbReference>
<dbReference type="SUPFAM" id="SSF52058">
    <property type="entry name" value="L domain-like"/>
    <property type="match status" value="1"/>
</dbReference>
<evidence type="ECO:0000259" key="6">
    <source>
        <dbReference type="SMART" id="SM00082"/>
    </source>
</evidence>
<dbReference type="Proteomes" id="UP000828390">
    <property type="component" value="Unassembled WGS sequence"/>
</dbReference>
<feature type="region of interest" description="Disordered" evidence="4">
    <location>
        <begin position="358"/>
        <end position="381"/>
    </location>
</feature>
<dbReference type="InterPro" id="IPR001611">
    <property type="entry name" value="Leu-rich_rpt"/>
</dbReference>
<keyword evidence="5" id="KW-0812">Transmembrane</keyword>
<proteinExistence type="predicted"/>
<dbReference type="AlphaFoldDB" id="A0A9D4EMN3"/>
<comment type="caution">
    <text evidence="7">The sequence shown here is derived from an EMBL/GenBank/DDBJ whole genome shotgun (WGS) entry which is preliminary data.</text>
</comment>
<dbReference type="InterPro" id="IPR032675">
    <property type="entry name" value="LRR_dom_sf"/>
</dbReference>
<feature type="compositionally biased region" description="Polar residues" evidence="4">
    <location>
        <begin position="371"/>
        <end position="380"/>
    </location>
</feature>
<keyword evidence="8" id="KW-1185">Reference proteome</keyword>
<dbReference type="SMART" id="SM00082">
    <property type="entry name" value="LRRCT"/>
    <property type="match status" value="1"/>
</dbReference>
<evidence type="ECO:0000313" key="7">
    <source>
        <dbReference type="EMBL" id="KAH3782755.1"/>
    </source>
</evidence>
<dbReference type="PROSITE" id="PS51450">
    <property type="entry name" value="LRR"/>
    <property type="match status" value="1"/>
</dbReference>
<name>A0A9D4EMN3_DREPO</name>
<protein>
    <recommendedName>
        <fullName evidence="6">LRRCT domain-containing protein</fullName>
    </recommendedName>
</protein>
<organism evidence="7 8">
    <name type="scientific">Dreissena polymorpha</name>
    <name type="common">Zebra mussel</name>
    <name type="synonym">Mytilus polymorpha</name>
    <dbReference type="NCBI Taxonomy" id="45954"/>
    <lineage>
        <taxon>Eukaryota</taxon>
        <taxon>Metazoa</taxon>
        <taxon>Spiralia</taxon>
        <taxon>Lophotrochozoa</taxon>
        <taxon>Mollusca</taxon>
        <taxon>Bivalvia</taxon>
        <taxon>Autobranchia</taxon>
        <taxon>Heteroconchia</taxon>
        <taxon>Euheterodonta</taxon>
        <taxon>Imparidentia</taxon>
        <taxon>Neoheterodontei</taxon>
        <taxon>Myida</taxon>
        <taxon>Dreissenoidea</taxon>
        <taxon>Dreissenidae</taxon>
        <taxon>Dreissena</taxon>
    </lineage>
</organism>
<evidence type="ECO:0000256" key="1">
    <source>
        <dbReference type="ARBA" id="ARBA00022614"/>
    </source>
</evidence>
<evidence type="ECO:0000256" key="3">
    <source>
        <dbReference type="ARBA" id="ARBA00022737"/>
    </source>
</evidence>
<feature type="transmembrane region" description="Helical" evidence="5">
    <location>
        <begin position="305"/>
        <end position="331"/>
    </location>
</feature>
<dbReference type="Gene3D" id="3.80.10.10">
    <property type="entry name" value="Ribonuclease Inhibitor"/>
    <property type="match status" value="1"/>
</dbReference>